<name>A0A0F9GE44_9ZZZZ</name>
<comment type="caution">
    <text evidence="2">The sequence shown here is derived from an EMBL/GenBank/DDBJ whole genome shotgun (WGS) entry which is preliminary data.</text>
</comment>
<evidence type="ECO:0000256" key="1">
    <source>
        <dbReference type="SAM" id="MobiDB-lite"/>
    </source>
</evidence>
<sequence>LYIKARIGIGGKFYESDVHTILVGDGDCSIPGIFSSSSSSAGCGFEGVADNGDWRPFNKTYNIGEAPAILFKYQTYNIPNEIYVIDFDSGAILFSYNGSTQGWREETIYTIGIENITISINPDDGPVGALWKFEIECDPASSVSSSSVSSISSSSVSSSSSSSVSSSSSSSVSSSSSSSVSSSSSSVSSSSSSVSSSSSSSVSSSSSSSVSSSSSSSISSSSSSSVSSSSSSVSSSSSSVSSSSSSSISSSSSSSVSSSSSSNIAGSSSSSSITIEYTDNCDECDEGVLWENDETPLYVWVTFTGINECSLQGFDPFDNGTPIKLTASGVCIWGADYLYNGDTYHIDYGFGVGTTFCTIDIAADYWFYFFQAPACELSGDNEQFTGGDFDCGDPNVAGINGSFLVSWPGSP</sequence>
<dbReference type="AlphaFoldDB" id="A0A0F9GE44"/>
<reference evidence="2" key="1">
    <citation type="journal article" date="2015" name="Nature">
        <title>Complex archaea that bridge the gap between prokaryotes and eukaryotes.</title>
        <authorList>
            <person name="Spang A."/>
            <person name="Saw J.H."/>
            <person name="Jorgensen S.L."/>
            <person name="Zaremba-Niedzwiedzka K."/>
            <person name="Martijn J."/>
            <person name="Lind A.E."/>
            <person name="van Eijk R."/>
            <person name="Schleper C."/>
            <person name="Guy L."/>
            <person name="Ettema T.J."/>
        </authorList>
    </citation>
    <scope>NUCLEOTIDE SEQUENCE</scope>
</reference>
<accession>A0A0F9GE44</accession>
<gene>
    <name evidence="2" type="ORF">LCGC14_1838210</name>
</gene>
<proteinExistence type="predicted"/>
<dbReference type="EMBL" id="LAZR01018262">
    <property type="protein sequence ID" value="KKL97068.1"/>
    <property type="molecule type" value="Genomic_DNA"/>
</dbReference>
<feature type="region of interest" description="Disordered" evidence="1">
    <location>
        <begin position="155"/>
        <end position="270"/>
    </location>
</feature>
<evidence type="ECO:0000313" key="2">
    <source>
        <dbReference type="EMBL" id="KKL97068.1"/>
    </source>
</evidence>
<protein>
    <submittedName>
        <fullName evidence="2">Uncharacterized protein</fullName>
    </submittedName>
</protein>
<organism evidence="2">
    <name type="scientific">marine sediment metagenome</name>
    <dbReference type="NCBI Taxonomy" id="412755"/>
    <lineage>
        <taxon>unclassified sequences</taxon>
        <taxon>metagenomes</taxon>
        <taxon>ecological metagenomes</taxon>
    </lineage>
</organism>
<feature type="non-terminal residue" evidence="2">
    <location>
        <position position="1"/>
    </location>
</feature>